<keyword evidence="3" id="KW-0472">Membrane</keyword>
<reference evidence="4 6" key="1">
    <citation type="journal article" date="2012" name="Nature">
        <title>Algal genomes reveal evolutionary mosaicism and the fate of nucleomorphs.</title>
        <authorList>
            <consortium name="DOE Joint Genome Institute"/>
            <person name="Curtis B.A."/>
            <person name="Tanifuji G."/>
            <person name="Burki F."/>
            <person name="Gruber A."/>
            <person name="Irimia M."/>
            <person name="Maruyama S."/>
            <person name="Arias M.C."/>
            <person name="Ball S.G."/>
            <person name="Gile G.H."/>
            <person name="Hirakawa Y."/>
            <person name="Hopkins J.F."/>
            <person name="Kuo A."/>
            <person name="Rensing S.A."/>
            <person name="Schmutz J."/>
            <person name="Symeonidi A."/>
            <person name="Elias M."/>
            <person name="Eveleigh R.J."/>
            <person name="Herman E.K."/>
            <person name="Klute M.J."/>
            <person name="Nakayama T."/>
            <person name="Obornik M."/>
            <person name="Reyes-Prieto A."/>
            <person name="Armbrust E.V."/>
            <person name="Aves S.J."/>
            <person name="Beiko R.G."/>
            <person name="Coutinho P."/>
            <person name="Dacks J.B."/>
            <person name="Durnford D.G."/>
            <person name="Fast N.M."/>
            <person name="Green B.R."/>
            <person name="Grisdale C.J."/>
            <person name="Hempel F."/>
            <person name="Henrissat B."/>
            <person name="Hoppner M.P."/>
            <person name="Ishida K."/>
            <person name="Kim E."/>
            <person name="Koreny L."/>
            <person name="Kroth P.G."/>
            <person name="Liu Y."/>
            <person name="Malik S.B."/>
            <person name="Maier U.G."/>
            <person name="McRose D."/>
            <person name="Mock T."/>
            <person name="Neilson J.A."/>
            <person name="Onodera N.T."/>
            <person name="Poole A.M."/>
            <person name="Pritham E.J."/>
            <person name="Richards T.A."/>
            <person name="Rocap G."/>
            <person name="Roy S.W."/>
            <person name="Sarai C."/>
            <person name="Schaack S."/>
            <person name="Shirato S."/>
            <person name="Slamovits C.H."/>
            <person name="Spencer D.F."/>
            <person name="Suzuki S."/>
            <person name="Worden A.Z."/>
            <person name="Zauner S."/>
            <person name="Barry K."/>
            <person name="Bell C."/>
            <person name="Bharti A.K."/>
            <person name="Crow J.A."/>
            <person name="Grimwood J."/>
            <person name="Kramer R."/>
            <person name="Lindquist E."/>
            <person name="Lucas S."/>
            <person name="Salamov A."/>
            <person name="McFadden G.I."/>
            <person name="Lane C.E."/>
            <person name="Keeling P.J."/>
            <person name="Gray M.W."/>
            <person name="Grigoriev I.V."/>
            <person name="Archibald J.M."/>
        </authorList>
    </citation>
    <scope>NUCLEOTIDE SEQUENCE</scope>
    <source>
        <strain evidence="4 6">CCMP2712</strain>
    </source>
</reference>
<accession>L1K2V6</accession>
<dbReference type="KEGG" id="gtt:GUITHDRAFT_149832"/>
<evidence type="ECO:0000313" key="6">
    <source>
        <dbReference type="Proteomes" id="UP000011087"/>
    </source>
</evidence>
<keyword evidence="1" id="KW-0175">Coiled coil</keyword>
<dbReference type="GeneID" id="17311664"/>
<keyword evidence="3" id="KW-0812">Transmembrane</keyword>
<evidence type="ECO:0000256" key="3">
    <source>
        <dbReference type="SAM" id="Phobius"/>
    </source>
</evidence>
<dbReference type="EnsemblProtists" id="EKX54703">
    <property type="protein sequence ID" value="EKX54703"/>
    <property type="gene ID" value="GUITHDRAFT_149832"/>
</dbReference>
<sequence length="189" mass="21026">MGTLLSHVVSLLAGSIFVLVLAIFVYYVRRNRLRQKAKAAKRASETKEAIQKLKALKKQLTNQTEEQFLREFVQENEIEWGKAFKIRRDPEGVGSLVGQTESIVRSSSLTSKKLDGSDALTRDSSGGSSRQDELEALRRIPSNHSTMRTSSSSGIAETPDEETFLERLAEASVFNGAFKVRREGNSSFV</sequence>
<evidence type="ECO:0000256" key="1">
    <source>
        <dbReference type="SAM" id="Coils"/>
    </source>
</evidence>
<name>L1K2V6_GUITC</name>
<dbReference type="HOGENOM" id="CLU_1438019_0_0_1"/>
<reference evidence="5" key="3">
    <citation type="submission" date="2016-03" db="UniProtKB">
        <authorList>
            <consortium name="EnsemblProtists"/>
        </authorList>
    </citation>
    <scope>IDENTIFICATION</scope>
</reference>
<organism evidence="4">
    <name type="scientific">Guillardia theta (strain CCMP2712)</name>
    <name type="common">Cryptophyte</name>
    <dbReference type="NCBI Taxonomy" id="905079"/>
    <lineage>
        <taxon>Eukaryota</taxon>
        <taxon>Cryptophyceae</taxon>
        <taxon>Pyrenomonadales</taxon>
        <taxon>Geminigeraceae</taxon>
        <taxon>Guillardia</taxon>
    </lineage>
</organism>
<gene>
    <name evidence="4" type="ORF">GUITHDRAFT_149832</name>
</gene>
<protein>
    <submittedName>
        <fullName evidence="4 5">Uncharacterized protein</fullName>
    </submittedName>
</protein>
<proteinExistence type="predicted"/>
<dbReference type="AlphaFoldDB" id="L1K2V6"/>
<dbReference type="EMBL" id="JH992966">
    <property type="protein sequence ID" value="EKX54703.1"/>
    <property type="molecule type" value="Genomic_DNA"/>
</dbReference>
<dbReference type="Proteomes" id="UP000011087">
    <property type="component" value="Unassembled WGS sequence"/>
</dbReference>
<reference evidence="6" key="2">
    <citation type="submission" date="2012-11" db="EMBL/GenBank/DDBJ databases">
        <authorList>
            <person name="Kuo A."/>
            <person name="Curtis B.A."/>
            <person name="Tanifuji G."/>
            <person name="Burki F."/>
            <person name="Gruber A."/>
            <person name="Irimia M."/>
            <person name="Maruyama S."/>
            <person name="Arias M.C."/>
            <person name="Ball S.G."/>
            <person name="Gile G.H."/>
            <person name="Hirakawa Y."/>
            <person name="Hopkins J.F."/>
            <person name="Rensing S.A."/>
            <person name="Schmutz J."/>
            <person name="Symeonidi A."/>
            <person name="Elias M."/>
            <person name="Eveleigh R.J."/>
            <person name="Herman E.K."/>
            <person name="Klute M.J."/>
            <person name="Nakayama T."/>
            <person name="Obornik M."/>
            <person name="Reyes-Prieto A."/>
            <person name="Armbrust E.V."/>
            <person name="Aves S.J."/>
            <person name="Beiko R.G."/>
            <person name="Coutinho P."/>
            <person name="Dacks J.B."/>
            <person name="Durnford D.G."/>
            <person name="Fast N.M."/>
            <person name="Green B.R."/>
            <person name="Grisdale C."/>
            <person name="Hempe F."/>
            <person name="Henrissat B."/>
            <person name="Hoppner M.P."/>
            <person name="Ishida K.-I."/>
            <person name="Kim E."/>
            <person name="Koreny L."/>
            <person name="Kroth P.G."/>
            <person name="Liu Y."/>
            <person name="Malik S.-B."/>
            <person name="Maier U.G."/>
            <person name="McRose D."/>
            <person name="Mock T."/>
            <person name="Neilson J.A."/>
            <person name="Onodera N.T."/>
            <person name="Poole A.M."/>
            <person name="Pritham E.J."/>
            <person name="Richards T.A."/>
            <person name="Rocap G."/>
            <person name="Roy S.W."/>
            <person name="Sarai C."/>
            <person name="Schaack S."/>
            <person name="Shirato S."/>
            <person name="Slamovits C.H."/>
            <person name="Spencer D.F."/>
            <person name="Suzuki S."/>
            <person name="Worden A.Z."/>
            <person name="Zauner S."/>
            <person name="Barry K."/>
            <person name="Bell C."/>
            <person name="Bharti A.K."/>
            <person name="Crow J.A."/>
            <person name="Grimwood J."/>
            <person name="Kramer R."/>
            <person name="Lindquist E."/>
            <person name="Lucas S."/>
            <person name="Salamov A."/>
            <person name="McFadden G.I."/>
            <person name="Lane C.E."/>
            <person name="Keeling P.J."/>
            <person name="Gray M.W."/>
            <person name="Grigoriev I.V."/>
            <person name="Archibald J.M."/>
        </authorList>
    </citation>
    <scope>NUCLEOTIDE SEQUENCE</scope>
    <source>
        <strain evidence="6">CCMP2712</strain>
    </source>
</reference>
<dbReference type="RefSeq" id="XP_005841683.1">
    <property type="nucleotide sequence ID" value="XM_005841626.1"/>
</dbReference>
<keyword evidence="6" id="KW-1185">Reference proteome</keyword>
<feature type="compositionally biased region" description="Low complexity" evidence="2">
    <location>
        <begin position="142"/>
        <end position="153"/>
    </location>
</feature>
<feature type="coiled-coil region" evidence="1">
    <location>
        <begin position="36"/>
        <end position="66"/>
    </location>
</feature>
<feature type="non-terminal residue" evidence="4">
    <location>
        <position position="189"/>
    </location>
</feature>
<dbReference type="PaxDb" id="55529-EKX54703"/>
<feature type="region of interest" description="Disordered" evidence="2">
    <location>
        <begin position="114"/>
        <end position="162"/>
    </location>
</feature>
<evidence type="ECO:0000313" key="4">
    <source>
        <dbReference type="EMBL" id="EKX54703.1"/>
    </source>
</evidence>
<keyword evidence="3" id="KW-1133">Transmembrane helix</keyword>
<evidence type="ECO:0000256" key="2">
    <source>
        <dbReference type="SAM" id="MobiDB-lite"/>
    </source>
</evidence>
<feature type="transmembrane region" description="Helical" evidence="3">
    <location>
        <begin position="6"/>
        <end position="28"/>
    </location>
</feature>
<evidence type="ECO:0000313" key="5">
    <source>
        <dbReference type="EnsemblProtists" id="EKX54703"/>
    </source>
</evidence>